<dbReference type="InterPro" id="IPR009057">
    <property type="entry name" value="Homeodomain-like_sf"/>
</dbReference>
<organism evidence="1 2">
    <name type="scientific">Candidatus Caccousia avicola</name>
    <dbReference type="NCBI Taxonomy" id="2840721"/>
    <lineage>
        <taxon>Bacteria</taxon>
        <taxon>Bacillati</taxon>
        <taxon>Bacillota</taxon>
        <taxon>Clostridia</taxon>
        <taxon>Eubacteriales</taxon>
        <taxon>Oscillospiraceae</taxon>
        <taxon>Oscillospiraceae incertae sedis</taxon>
        <taxon>Candidatus Caccousia</taxon>
    </lineage>
</organism>
<dbReference type="Gene3D" id="1.10.10.10">
    <property type="entry name" value="Winged helix-like DNA-binding domain superfamily/Winged helix DNA-binding domain"/>
    <property type="match status" value="1"/>
</dbReference>
<proteinExistence type="predicted"/>
<dbReference type="InterPro" id="IPR036388">
    <property type="entry name" value="WH-like_DNA-bd_sf"/>
</dbReference>
<evidence type="ECO:0000313" key="1">
    <source>
        <dbReference type="EMBL" id="HIR47558.1"/>
    </source>
</evidence>
<dbReference type="Proteomes" id="UP000824242">
    <property type="component" value="Unassembled WGS sequence"/>
</dbReference>
<evidence type="ECO:0000313" key="2">
    <source>
        <dbReference type="Proteomes" id="UP000824242"/>
    </source>
</evidence>
<gene>
    <name evidence="1" type="ORF">IAB89_07875</name>
</gene>
<name>A0A9D1AQ75_9FIRM</name>
<reference evidence="1" key="2">
    <citation type="journal article" date="2021" name="PeerJ">
        <title>Extensive microbial diversity within the chicken gut microbiome revealed by metagenomics and culture.</title>
        <authorList>
            <person name="Gilroy R."/>
            <person name="Ravi A."/>
            <person name="Getino M."/>
            <person name="Pursley I."/>
            <person name="Horton D.L."/>
            <person name="Alikhan N.F."/>
            <person name="Baker D."/>
            <person name="Gharbi K."/>
            <person name="Hall N."/>
            <person name="Watson M."/>
            <person name="Adriaenssens E.M."/>
            <person name="Foster-Nyarko E."/>
            <person name="Jarju S."/>
            <person name="Secka A."/>
            <person name="Antonio M."/>
            <person name="Oren A."/>
            <person name="Chaudhuri R.R."/>
            <person name="La Ragione R."/>
            <person name="Hildebrand F."/>
            <person name="Pallen M.J."/>
        </authorList>
    </citation>
    <scope>NUCLEOTIDE SEQUENCE</scope>
    <source>
        <strain evidence="1">ChiSxjej1B13-7958</strain>
    </source>
</reference>
<sequence>MRKKEFWESEEGLHLTELWAREGEDDAAIARRMGVPESTLHRWRRDSSELDEVIQRGRAAAWEVESALLRTATGYSKPVTKTYKVKHVEYDPDTGKKVQEKEELQTAEENVHVPGNTTAQVFWLKNRRPDRWRDKPGLPDNQPEEDDNFFAALAEAMEREV</sequence>
<protein>
    <submittedName>
        <fullName evidence="1">Uncharacterized protein</fullName>
    </submittedName>
</protein>
<accession>A0A9D1AQ75</accession>
<dbReference type="EMBL" id="DVGZ01000082">
    <property type="protein sequence ID" value="HIR47558.1"/>
    <property type="molecule type" value="Genomic_DNA"/>
</dbReference>
<dbReference type="SUPFAM" id="SSF46689">
    <property type="entry name" value="Homeodomain-like"/>
    <property type="match status" value="1"/>
</dbReference>
<comment type="caution">
    <text evidence="1">The sequence shown here is derived from an EMBL/GenBank/DDBJ whole genome shotgun (WGS) entry which is preliminary data.</text>
</comment>
<reference evidence="1" key="1">
    <citation type="submission" date="2020-10" db="EMBL/GenBank/DDBJ databases">
        <authorList>
            <person name="Gilroy R."/>
        </authorList>
    </citation>
    <scope>NUCLEOTIDE SEQUENCE</scope>
    <source>
        <strain evidence="1">ChiSxjej1B13-7958</strain>
    </source>
</reference>
<dbReference type="AlphaFoldDB" id="A0A9D1AQ75"/>